<dbReference type="Pfam" id="PF13715">
    <property type="entry name" value="CarbopepD_reg_2"/>
    <property type="match status" value="1"/>
</dbReference>
<evidence type="ECO:0000259" key="12">
    <source>
        <dbReference type="Pfam" id="PF07715"/>
    </source>
</evidence>
<keyword evidence="7 8" id="KW-0998">Cell outer membrane</keyword>
<comment type="caution">
    <text evidence="13">The sequence shown here is derived from an EMBL/GenBank/DDBJ whole genome shotgun (WGS) entry which is preliminary data.</text>
</comment>
<dbReference type="InterPro" id="IPR012910">
    <property type="entry name" value="Plug_dom"/>
</dbReference>
<dbReference type="InterPro" id="IPR000531">
    <property type="entry name" value="Beta-barrel_TonB"/>
</dbReference>
<evidence type="ECO:0000256" key="4">
    <source>
        <dbReference type="ARBA" id="ARBA00022692"/>
    </source>
</evidence>
<dbReference type="InterPro" id="IPR036942">
    <property type="entry name" value="Beta-barrel_TonB_sf"/>
</dbReference>
<dbReference type="SUPFAM" id="SSF56935">
    <property type="entry name" value="Porins"/>
    <property type="match status" value="1"/>
</dbReference>
<dbReference type="Gene3D" id="2.40.170.20">
    <property type="entry name" value="TonB-dependent receptor, beta-barrel domain"/>
    <property type="match status" value="1"/>
</dbReference>
<dbReference type="STRING" id="1703345.A3860_24245"/>
<feature type="domain" description="TonB-dependent receptor plug" evidence="12">
    <location>
        <begin position="114"/>
        <end position="246"/>
    </location>
</feature>
<reference evidence="13 14" key="1">
    <citation type="submission" date="2016-03" db="EMBL/GenBank/DDBJ databases">
        <title>Niastella vici sp. nov., isolated from farmland soil.</title>
        <authorList>
            <person name="Chen L."/>
            <person name="Wang D."/>
            <person name="Yang S."/>
            <person name="Wang G."/>
        </authorList>
    </citation>
    <scope>NUCLEOTIDE SEQUENCE [LARGE SCALE GENOMIC DNA]</scope>
    <source>
        <strain evidence="13 14">DJ57</strain>
    </source>
</reference>
<gene>
    <name evidence="13" type="ORF">A3860_24245</name>
</gene>
<evidence type="ECO:0000313" key="13">
    <source>
        <dbReference type="EMBL" id="OQP63457.1"/>
    </source>
</evidence>
<sequence>MRKVQLLLGFMMLLYTQLWAQQRTITGKVIDGNGNPIPNASVIIKETNAGTSTQADGTYSITISSNAKTIVFTAVGMASTSFSIGNKGIINVSMEASDKNLSEVVVVGYGTQKKSTATSSIVKVGGDKLENKPLVSVDQMLQGAAAGLQSSASTGQPGANQPIRIRGIGSFTYGGAQPLYIVDGVQINSGDLANGNGVATSGTGSFNINPSTNVLATINANDIESISVLKDAAATSIYGSRGANGVIVITTKSGKQGKAQVRFDVEAGNSKAILPPDAGRPLRAADWLMLLKESYVNAGTAQADIDKNMHSFGDTSGIDTDWLGLVTRTGTQQQYNISATGGEGKIKYFLSGGYFKQEGTTIGTDLKRYTGNMKISYAITDKITTTTKISIGNVLQNSALASSGATGGGGYFGNPTYVALTLRPTQQAYNADGSININTGNNLGFPSHYNPMYIAAHDKRWLKAVQGLVNQSLEYKILAGLKFTSNMGLQYTTDEEYQFNNPYHGDASGSSGEGISYYTRNFLWDWTNQFDYHYDIIADKKFYIDLKAGYESIKNSFFQQKGDVTNFPNYDYYLSTNGATSTNGKVSGSDYTFQGYFSNAIFSYNDRYSLYGSFRRDASSRFSTSNRWGNFASVGAAWTVSNENLFEIVKPYVSYFKLRASYGNNGNAEIGNYTWRQQFGYTYNYNGVAGGTFNNIGNGNLTWEKNKQIDAGFDLGFFNNRLNVTFDYYKRTTKDAILNLNISRTSGFTGFIANVGDLENKGIELTINATPVQTKDFKWDINFNFTHNTNKVTKLPAGDQFNPQASNFYLREGNSIYSFYTRGWAGVDPNDGAAQWYTDSSRSATTKVRSQASQFLVGKSADPKYYGGLGNTFTYKNISLNFDFYYNYGNYFSESYAQYFLDGWQATRGKYALNLKRWQKAGDVTDVPKYVYGLTNTNSGSDRTLFKGDYIRLRNIQAMYRINSKTVLDKMHITALSVYVRGTNLWRKTYDKNLLNDPEQGILGLNQQQVLPTKSATIGLNITF</sequence>
<feature type="signal peptide" evidence="10">
    <location>
        <begin position="1"/>
        <end position="20"/>
    </location>
</feature>
<keyword evidence="4 8" id="KW-0812">Transmembrane</keyword>
<evidence type="ECO:0000256" key="2">
    <source>
        <dbReference type="ARBA" id="ARBA00022448"/>
    </source>
</evidence>
<dbReference type="GO" id="GO:0009279">
    <property type="term" value="C:cell outer membrane"/>
    <property type="evidence" value="ECO:0007669"/>
    <property type="project" value="UniProtKB-SubCell"/>
</dbReference>
<dbReference type="Gene3D" id="2.170.130.10">
    <property type="entry name" value="TonB-dependent receptor, plug domain"/>
    <property type="match status" value="1"/>
</dbReference>
<keyword evidence="2 8" id="KW-0813">Transport</keyword>
<evidence type="ECO:0000256" key="1">
    <source>
        <dbReference type="ARBA" id="ARBA00004571"/>
    </source>
</evidence>
<evidence type="ECO:0008006" key="15">
    <source>
        <dbReference type="Google" id="ProtNLM"/>
    </source>
</evidence>
<evidence type="ECO:0000256" key="8">
    <source>
        <dbReference type="PROSITE-ProRule" id="PRU01360"/>
    </source>
</evidence>
<dbReference type="InterPro" id="IPR039426">
    <property type="entry name" value="TonB-dep_rcpt-like"/>
</dbReference>
<evidence type="ECO:0000256" key="9">
    <source>
        <dbReference type="RuleBase" id="RU003357"/>
    </source>
</evidence>
<organism evidence="13 14">
    <name type="scientific">Niastella vici</name>
    <dbReference type="NCBI Taxonomy" id="1703345"/>
    <lineage>
        <taxon>Bacteria</taxon>
        <taxon>Pseudomonadati</taxon>
        <taxon>Bacteroidota</taxon>
        <taxon>Chitinophagia</taxon>
        <taxon>Chitinophagales</taxon>
        <taxon>Chitinophagaceae</taxon>
        <taxon>Niastella</taxon>
    </lineage>
</organism>
<proteinExistence type="inferred from homology"/>
<evidence type="ECO:0000313" key="14">
    <source>
        <dbReference type="Proteomes" id="UP000192796"/>
    </source>
</evidence>
<protein>
    <recommendedName>
        <fullName evidence="15">SusC/RagA family TonB-linked outer membrane protein</fullName>
    </recommendedName>
</protein>
<dbReference type="InterPro" id="IPR037066">
    <property type="entry name" value="Plug_dom_sf"/>
</dbReference>
<comment type="similarity">
    <text evidence="8 9">Belongs to the TonB-dependent receptor family.</text>
</comment>
<dbReference type="Pfam" id="PF00593">
    <property type="entry name" value="TonB_dep_Rec_b-barrel"/>
    <property type="match status" value="1"/>
</dbReference>
<feature type="chain" id="PRO_5010717977" description="SusC/RagA family TonB-linked outer membrane protein" evidence="10">
    <location>
        <begin position="21"/>
        <end position="1024"/>
    </location>
</feature>
<keyword evidence="6 8" id="KW-0472">Membrane</keyword>
<accession>A0A1V9FYQ7</accession>
<dbReference type="AlphaFoldDB" id="A0A1V9FYQ7"/>
<dbReference type="EMBL" id="LVYD01000045">
    <property type="protein sequence ID" value="OQP63457.1"/>
    <property type="molecule type" value="Genomic_DNA"/>
</dbReference>
<evidence type="ECO:0000256" key="3">
    <source>
        <dbReference type="ARBA" id="ARBA00022452"/>
    </source>
</evidence>
<evidence type="ECO:0000256" key="5">
    <source>
        <dbReference type="ARBA" id="ARBA00023077"/>
    </source>
</evidence>
<dbReference type="InterPro" id="IPR008969">
    <property type="entry name" value="CarboxyPept-like_regulatory"/>
</dbReference>
<dbReference type="NCBIfam" id="TIGR04057">
    <property type="entry name" value="SusC_RagA_signa"/>
    <property type="match status" value="1"/>
</dbReference>
<dbReference type="InterPro" id="IPR023997">
    <property type="entry name" value="TonB-dep_OMP_SusC/RagA_CS"/>
</dbReference>
<evidence type="ECO:0000256" key="10">
    <source>
        <dbReference type="SAM" id="SignalP"/>
    </source>
</evidence>
<comment type="subcellular location">
    <subcellularLocation>
        <location evidence="1 8">Cell outer membrane</location>
        <topology evidence="1 8">Multi-pass membrane protein</topology>
    </subcellularLocation>
</comment>
<dbReference type="OrthoDB" id="9768177at2"/>
<keyword evidence="5 9" id="KW-0798">TonB box</keyword>
<evidence type="ECO:0000259" key="11">
    <source>
        <dbReference type="Pfam" id="PF00593"/>
    </source>
</evidence>
<dbReference type="RefSeq" id="WP_081147721.1">
    <property type="nucleotide sequence ID" value="NZ_LVYD01000045.1"/>
</dbReference>
<dbReference type="SUPFAM" id="SSF49464">
    <property type="entry name" value="Carboxypeptidase regulatory domain-like"/>
    <property type="match status" value="1"/>
</dbReference>
<dbReference type="NCBIfam" id="TIGR04056">
    <property type="entry name" value="OMP_RagA_SusC"/>
    <property type="match status" value="1"/>
</dbReference>
<dbReference type="InterPro" id="IPR023996">
    <property type="entry name" value="TonB-dep_OMP_SusC/RagA"/>
</dbReference>
<dbReference type="Pfam" id="PF07715">
    <property type="entry name" value="Plug"/>
    <property type="match status" value="1"/>
</dbReference>
<name>A0A1V9FYQ7_9BACT</name>
<keyword evidence="10" id="KW-0732">Signal</keyword>
<feature type="domain" description="TonB-dependent receptor-like beta-barrel" evidence="11">
    <location>
        <begin position="419"/>
        <end position="883"/>
    </location>
</feature>
<evidence type="ECO:0000256" key="7">
    <source>
        <dbReference type="ARBA" id="ARBA00023237"/>
    </source>
</evidence>
<dbReference type="PROSITE" id="PS52016">
    <property type="entry name" value="TONB_DEPENDENT_REC_3"/>
    <property type="match status" value="1"/>
</dbReference>
<keyword evidence="14" id="KW-1185">Reference proteome</keyword>
<keyword evidence="3 8" id="KW-1134">Transmembrane beta strand</keyword>
<dbReference type="Proteomes" id="UP000192796">
    <property type="component" value="Unassembled WGS sequence"/>
</dbReference>
<evidence type="ECO:0000256" key="6">
    <source>
        <dbReference type="ARBA" id="ARBA00023136"/>
    </source>
</evidence>
<dbReference type="Gene3D" id="2.60.40.1120">
    <property type="entry name" value="Carboxypeptidase-like, regulatory domain"/>
    <property type="match status" value="1"/>
</dbReference>